<dbReference type="PROSITE" id="PS51257">
    <property type="entry name" value="PROKAR_LIPOPROTEIN"/>
    <property type="match status" value="1"/>
</dbReference>
<feature type="signal peptide" evidence="1">
    <location>
        <begin position="1"/>
        <end position="21"/>
    </location>
</feature>
<accession>A0A1S7DTQ4</accession>
<name>A0A1S7DTQ4_RIEAN</name>
<dbReference type="AlphaFoldDB" id="A0A1S7DTQ4"/>
<dbReference type="PANTHER" id="PTHR41339:SF1">
    <property type="entry name" value="SECRETED PROTEIN"/>
    <property type="match status" value="1"/>
</dbReference>
<evidence type="ECO:0008006" key="4">
    <source>
        <dbReference type="Google" id="ProtNLM"/>
    </source>
</evidence>
<organism evidence="2 3">
    <name type="scientific">Riemerella anatipestifer</name>
    <name type="common">Moraxella anatipestifer</name>
    <dbReference type="NCBI Taxonomy" id="34085"/>
    <lineage>
        <taxon>Bacteria</taxon>
        <taxon>Pseudomonadati</taxon>
        <taxon>Bacteroidota</taxon>
        <taxon>Flavobacteriia</taxon>
        <taxon>Flavobacteriales</taxon>
        <taxon>Weeksellaceae</taxon>
        <taxon>Riemerella</taxon>
    </lineage>
</organism>
<protein>
    <recommendedName>
        <fullName evidence="4">Lipoprotein</fullName>
    </recommendedName>
</protein>
<keyword evidence="1" id="KW-0732">Signal</keyword>
<gene>
    <name evidence="2" type="ORF">AB406_1555</name>
</gene>
<dbReference type="EMBL" id="CP011859">
    <property type="protein sequence ID" value="AQY22499.1"/>
    <property type="molecule type" value="Genomic_DNA"/>
</dbReference>
<dbReference type="PANTHER" id="PTHR41339">
    <property type="entry name" value="LIPL48"/>
    <property type="match status" value="1"/>
</dbReference>
<reference evidence="2 3" key="1">
    <citation type="submission" date="2015-06" db="EMBL/GenBank/DDBJ databases">
        <title>R. anatipestifer strain HXb2 is the most virulent strain so far, and the genome sequence would help us uncover the pathogenesis.</title>
        <authorList>
            <person name="Hu Q."/>
            <person name="Qi J."/>
            <person name="Bo H."/>
            <person name="Liu G."/>
            <person name="Tao M."/>
            <person name="Ding Y."/>
            <person name="Xue Y."/>
        </authorList>
    </citation>
    <scope>NUCLEOTIDE SEQUENCE [LARGE SCALE GENOMIC DNA]</scope>
    <source>
        <strain evidence="2 3">HXb2</strain>
    </source>
</reference>
<dbReference type="RefSeq" id="WP_079207678.1">
    <property type="nucleotide sequence ID" value="NZ_CP011859.1"/>
</dbReference>
<evidence type="ECO:0000313" key="2">
    <source>
        <dbReference type="EMBL" id="AQY22499.1"/>
    </source>
</evidence>
<feature type="chain" id="PRO_5013137055" description="Lipoprotein" evidence="1">
    <location>
        <begin position="22"/>
        <end position="405"/>
    </location>
</feature>
<evidence type="ECO:0000313" key="3">
    <source>
        <dbReference type="Proteomes" id="UP000189883"/>
    </source>
</evidence>
<evidence type="ECO:0000256" key="1">
    <source>
        <dbReference type="SAM" id="SignalP"/>
    </source>
</evidence>
<dbReference type="Proteomes" id="UP000189883">
    <property type="component" value="Chromosome"/>
</dbReference>
<sequence length="405" mass="42972">MKKHLLSLCSLALVLSVTSCTIDIREDNDASTSIKIENTTGSVMEGSGSLNGTITKDLLIKKGNYTLDGVVKVASGVTLTIEPGAVFTANSSNDTSLVILQGAKINAQGTADNPIVFTSNTKIPGDWGGISIYGKAPIIAANGNKTAISEDGNNLQYGGDDANDNSGVMKFVRVEYGGKKIGDGKSENNSMTFYSVGAGTILENLVAYKGTDDGFEFFGGTVSATNLVSYGNFDDSFDWQDGWSGQNNSNWFAYQTKVGNFGMEIEASSNKNNTAPKVNGITLIREAGTKPEVEGSTEISAIQFKKQGSGIFKNVYIDGYKDTDGKKAYAVLIQDKDTQNDQVATNNIKVTPINYLNSSNPAVWGYGYANDNPASFTSDSSVKKVNLVSGAWANVDGVDLLKALK</sequence>
<proteinExistence type="predicted"/>